<evidence type="ECO:0000256" key="3">
    <source>
        <dbReference type="ARBA" id="ARBA00022691"/>
    </source>
</evidence>
<dbReference type="REBASE" id="368121">
    <property type="entry name" value="M.Pps311T8ORF13640P"/>
</dbReference>
<dbReference type="PRINTS" id="PR00505">
    <property type="entry name" value="D12N6MTFRASE"/>
</dbReference>
<dbReference type="GO" id="GO:0006298">
    <property type="term" value="P:mismatch repair"/>
    <property type="evidence" value="ECO:0007669"/>
    <property type="project" value="TreeGrafter"/>
</dbReference>
<dbReference type="GO" id="GO:0009007">
    <property type="term" value="F:site-specific DNA-methyltransferase (adenine-specific) activity"/>
    <property type="evidence" value="ECO:0007669"/>
    <property type="project" value="UniProtKB-EC"/>
</dbReference>
<dbReference type="Gene3D" id="3.40.50.150">
    <property type="entry name" value="Vaccinia Virus protein VP39"/>
    <property type="match status" value="2"/>
</dbReference>
<gene>
    <name evidence="4" type="ORF">EHS13_13640</name>
</gene>
<dbReference type="KEGG" id="ppsc:EHS13_13640"/>
<evidence type="ECO:0000256" key="1">
    <source>
        <dbReference type="ARBA" id="ARBA00022603"/>
    </source>
</evidence>
<reference evidence="5" key="1">
    <citation type="submission" date="2018-11" db="EMBL/GenBank/DDBJ databases">
        <title>Complete genome sequence of Paenibacillus sp. ML311-T8.</title>
        <authorList>
            <person name="Nam Y.-D."/>
            <person name="Kang J."/>
            <person name="Chung W.-H."/>
            <person name="Park Y.S."/>
        </authorList>
    </citation>
    <scope>NUCLEOTIDE SEQUENCE [LARGE SCALE GENOMIC DNA]</scope>
    <source>
        <strain evidence="5">ML311-T8</strain>
    </source>
</reference>
<dbReference type="GO" id="GO:0009307">
    <property type="term" value="P:DNA restriction-modification system"/>
    <property type="evidence" value="ECO:0007669"/>
    <property type="project" value="InterPro"/>
</dbReference>
<dbReference type="AlphaFoldDB" id="A0A6B8RJQ1"/>
<dbReference type="PIRSF" id="PIRSF000398">
    <property type="entry name" value="M_m6A_EcoRV"/>
    <property type="match status" value="1"/>
</dbReference>
<accession>A0A6B8RJQ1</accession>
<dbReference type="RefSeq" id="WP_155700880.1">
    <property type="nucleotide sequence ID" value="NZ_CP034235.1"/>
</dbReference>
<dbReference type="GO" id="GO:0043565">
    <property type="term" value="F:sequence-specific DNA binding"/>
    <property type="evidence" value="ECO:0007669"/>
    <property type="project" value="TreeGrafter"/>
</dbReference>
<keyword evidence="3" id="KW-0949">S-adenosyl-L-methionine</keyword>
<evidence type="ECO:0000313" key="5">
    <source>
        <dbReference type="Proteomes" id="UP000426246"/>
    </source>
</evidence>
<dbReference type="EMBL" id="CP034235">
    <property type="protein sequence ID" value="QGQ95845.1"/>
    <property type="molecule type" value="Genomic_DNA"/>
</dbReference>
<name>A0A6B8RJQ1_9BACL</name>
<dbReference type="SUPFAM" id="SSF53335">
    <property type="entry name" value="S-adenosyl-L-methionine-dependent methyltransferases"/>
    <property type="match status" value="1"/>
</dbReference>
<dbReference type="GO" id="GO:0032259">
    <property type="term" value="P:methylation"/>
    <property type="evidence" value="ECO:0007669"/>
    <property type="project" value="UniProtKB-KW"/>
</dbReference>
<dbReference type="InterPro" id="IPR012327">
    <property type="entry name" value="MeTrfase_D12"/>
</dbReference>
<dbReference type="PANTHER" id="PTHR30481:SF4">
    <property type="entry name" value="SITE-SPECIFIC DNA-METHYLTRANSFERASE (ADENINE-SPECIFIC)"/>
    <property type="match status" value="1"/>
</dbReference>
<proteinExistence type="predicted"/>
<protein>
    <submittedName>
        <fullName evidence="4">DNA adenine methylase</fullName>
    </submittedName>
</protein>
<dbReference type="OrthoDB" id="9805629at2"/>
<keyword evidence="2" id="KW-0808">Transferase</keyword>
<evidence type="ECO:0000313" key="4">
    <source>
        <dbReference type="EMBL" id="QGQ95845.1"/>
    </source>
</evidence>
<organism evidence="4 5">
    <name type="scientific">Paenibacillus psychroresistens</name>
    <dbReference type="NCBI Taxonomy" id="1778678"/>
    <lineage>
        <taxon>Bacteria</taxon>
        <taxon>Bacillati</taxon>
        <taxon>Bacillota</taxon>
        <taxon>Bacilli</taxon>
        <taxon>Bacillales</taxon>
        <taxon>Paenibacillaceae</taxon>
        <taxon>Paenibacillus</taxon>
    </lineage>
</organism>
<dbReference type="Proteomes" id="UP000426246">
    <property type="component" value="Chromosome"/>
</dbReference>
<dbReference type="PANTHER" id="PTHR30481">
    <property type="entry name" value="DNA ADENINE METHYLASE"/>
    <property type="match status" value="1"/>
</dbReference>
<dbReference type="Pfam" id="PF02086">
    <property type="entry name" value="MethyltransfD12"/>
    <property type="match status" value="1"/>
</dbReference>
<evidence type="ECO:0000256" key="2">
    <source>
        <dbReference type="ARBA" id="ARBA00022679"/>
    </source>
</evidence>
<dbReference type="InterPro" id="IPR012263">
    <property type="entry name" value="M_m6A_EcoRV"/>
</dbReference>
<keyword evidence="1 4" id="KW-0489">Methyltransferase</keyword>
<sequence>MAIPRILHYPGSKWSIADWIISHMPPHKVYLEPYFGSGAVLFNKAPSTIETINDIDGEIVNLFTVIRNYPEEIARLIQLTPYARDEYNAAHDISDDELERARRFLVRCWQAIRPKTNSKSGWRCRSTIRDAFHVKQWCSLPDRFGLVAERLKQVQIENVPAEELLPRYRDAEVLIFADPPYVLSTRYDKIYKNEMSNDQHINLLNLLNEHPGPVLLTGYENQLYDDRLKHWTRREIAGKPVMGQPRTEVLWINPVAISKIGLQLMF</sequence>
<dbReference type="GO" id="GO:1904047">
    <property type="term" value="F:S-adenosyl-L-methionine binding"/>
    <property type="evidence" value="ECO:0007669"/>
    <property type="project" value="TreeGrafter"/>
</dbReference>
<keyword evidence="5" id="KW-1185">Reference proteome</keyword>
<dbReference type="InterPro" id="IPR029063">
    <property type="entry name" value="SAM-dependent_MTases_sf"/>
</dbReference>